<evidence type="ECO:0000259" key="1">
    <source>
        <dbReference type="Pfam" id="PF08242"/>
    </source>
</evidence>
<dbReference type="Proteomes" id="UP000434582">
    <property type="component" value="Unassembled WGS sequence"/>
</dbReference>
<dbReference type="OrthoDB" id="7342932at2"/>
<dbReference type="SUPFAM" id="SSF53335">
    <property type="entry name" value="S-adenosyl-L-methionine-dependent methyltransferases"/>
    <property type="match status" value="1"/>
</dbReference>
<dbReference type="GO" id="GO:0008168">
    <property type="term" value="F:methyltransferase activity"/>
    <property type="evidence" value="ECO:0007669"/>
    <property type="project" value="UniProtKB-KW"/>
</dbReference>
<keyword evidence="2" id="KW-0489">Methyltransferase</keyword>
<dbReference type="InterPro" id="IPR013217">
    <property type="entry name" value="Methyltransf_12"/>
</dbReference>
<dbReference type="Gene3D" id="3.40.50.150">
    <property type="entry name" value="Vaccinia Virus protein VP39"/>
    <property type="match status" value="1"/>
</dbReference>
<keyword evidence="3" id="KW-1185">Reference proteome</keyword>
<reference evidence="2 3" key="1">
    <citation type="submission" date="2019-10" db="EMBL/GenBank/DDBJ databases">
        <title>Draft whole-genome sequence of the purple nonsulfur photosynthetic bacterium Roseospira navarrensis DSM 15114.</title>
        <authorList>
            <person name="Kyndt J.A."/>
            <person name="Meyer T.E."/>
        </authorList>
    </citation>
    <scope>NUCLEOTIDE SEQUENCE [LARGE SCALE GENOMIC DNA]</scope>
    <source>
        <strain evidence="2 3">DSM 15114</strain>
    </source>
</reference>
<dbReference type="Pfam" id="PF08242">
    <property type="entry name" value="Methyltransf_12"/>
    <property type="match status" value="1"/>
</dbReference>
<comment type="caution">
    <text evidence="2">The sequence shown here is derived from an EMBL/GenBank/DDBJ whole genome shotgun (WGS) entry which is preliminary data.</text>
</comment>
<dbReference type="RefSeq" id="WP_153346128.1">
    <property type="nucleotide sequence ID" value="NZ_WIVE01000068.1"/>
</dbReference>
<dbReference type="CDD" id="cd02440">
    <property type="entry name" value="AdoMet_MTases"/>
    <property type="match status" value="1"/>
</dbReference>
<organism evidence="2 3">
    <name type="scientific">Roseospira navarrensis</name>
    <dbReference type="NCBI Taxonomy" id="140058"/>
    <lineage>
        <taxon>Bacteria</taxon>
        <taxon>Pseudomonadati</taxon>
        <taxon>Pseudomonadota</taxon>
        <taxon>Alphaproteobacteria</taxon>
        <taxon>Rhodospirillales</taxon>
        <taxon>Rhodospirillaceae</taxon>
        <taxon>Roseospira</taxon>
    </lineage>
</organism>
<name>A0A7X1ZIW4_9PROT</name>
<evidence type="ECO:0000313" key="3">
    <source>
        <dbReference type="Proteomes" id="UP000434582"/>
    </source>
</evidence>
<evidence type="ECO:0000313" key="2">
    <source>
        <dbReference type="EMBL" id="MQX38055.1"/>
    </source>
</evidence>
<gene>
    <name evidence="2" type="ORF">GHC57_16165</name>
</gene>
<dbReference type="InterPro" id="IPR029063">
    <property type="entry name" value="SAM-dependent_MTases_sf"/>
</dbReference>
<accession>A0A7X1ZIW4</accession>
<keyword evidence="2" id="KW-0808">Transferase</keyword>
<feature type="domain" description="Methyltransferase type 12" evidence="1">
    <location>
        <begin position="67"/>
        <end position="164"/>
    </location>
</feature>
<sequence>MTERSPTPSPGPETARAKRILGANPDAWDAAYRADEFGRLHGLRESPRYGVIAAWLRHQVPDDGHVLDGGCGEAALFRHALRDRSGVSYTGFDLSGVALETARSVIGPEGMSRARLIRAGLGDFVPPDPAERFDAIVLTEVLSYSRESISWLPRYRPWLAPDGVMVVTLQHPRRPDSGANGPFRDMHAAMQGGDWTVLDSVTLTNPLSRNAWDLWVFR</sequence>
<dbReference type="EMBL" id="WIVE01000068">
    <property type="protein sequence ID" value="MQX38055.1"/>
    <property type="molecule type" value="Genomic_DNA"/>
</dbReference>
<dbReference type="AlphaFoldDB" id="A0A7X1ZIW4"/>
<dbReference type="GO" id="GO:0032259">
    <property type="term" value="P:methylation"/>
    <property type="evidence" value="ECO:0007669"/>
    <property type="project" value="UniProtKB-KW"/>
</dbReference>
<proteinExistence type="predicted"/>
<protein>
    <submittedName>
        <fullName evidence="2">Methyltransferase domain-containing protein</fullName>
    </submittedName>
</protein>